<dbReference type="Pfam" id="PF01408">
    <property type="entry name" value="GFO_IDH_MocA"/>
    <property type="match status" value="1"/>
</dbReference>
<protein>
    <submittedName>
        <fullName evidence="3">Dehydrogenase</fullName>
    </submittedName>
</protein>
<keyword evidence="4" id="KW-1185">Reference proteome</keyword>
<evidence type="ECO:0000259" key="1">
    <source>
        <dbReference type="Pfam" id="PF01408"/>
    </source>
</evidence>
<dbReference type="InterPro" id="IPR055170">
    <property type="entry name" value="GFO_IDH_MocA-like_dom"/>
</dbReference>
<dbReference type="SUPFAM" id="SSF55347">
    <property type="entry name" value="Glyceraldehyde-3-phosphate dehydrogenase-like, C-terminal domain"/>
    <property type="match status" value="1"/>
</dbReference>
<dbReference type="Proteomes" id="UP000681162">
    <property type="component" value="Unassembled WGS sequence"/>
</dbReference>
<dbReference type="InterPro" id="IPR051450">
    <property type="entry name" value="Gfo/Idh/MocA_Oxidoreductases"/>
</dbReference>
<gene>
    <name evidence="3" type="ORF">J41TS12_08080</name>
</gene>
<sequence>MKKQIKVGMISFAHGHAFSYLEGLSRIPEAVVTGISHPERSKIEDALMRTEADYYEDYHDLLHTDIDAVIICSENIHHAQLTIEAARAGKHVMCEKPLGLSVPEMEEMISVCRKAGIQLMTAFPCRYLSAVVRAREAVMKGEIGEIISMKGTNRGSMPGGWFIEPSLSGGGALLDHTVHVMDLMNWFLPDSRVTEVYAYANRIFHEEIKVEDTGMIHVKFDNGVFGVIDTSWSRPRSFPTWGDVTLEIVGTAGTISVDSLAQKNEWFIDKVGKGQHHFWGDSMDDLLVKGFIEALAKDLPVPISGVDGLRSTEVALAGYRSVETGQPVRL</sequence>
<organism evidence="3 4">
    <name type="scientific">Paenibacillus antibioticophila</name>
    <dbReference type="NCBI Taxonomy" id="1274374"/>
    <lineage>
        <taxon>Bacteria</taxon>
        <taxon>Bacillati</taxon>
        <taxon>Bacillota</taxon>
        <taxon>Bacilli</taxon>
        <taxon>Bacillales</taxon>
        <taxon>Paenibacillaceae</taxon>
        <taxon>Paenibacillus</taxon>
    </lineage>
</organism>
<dbReference type="AlphaFoldDB" id="A0A919XSN4"/>
<feature type="domain" description="GFO/IDH/MocA-like oxidoreductase" evidence="2">
    <location>
        <begin position="132"/>
        <end position="255"/>
    </location>
</feature>
<accession>A0A919XSN4</accession>
<dbReference type="GO" id="GO:0000166">
    <property type="term" value="F:nucleotide binding"/>
    <property type="evidence" value="ECO:0007669"/>
    <property type="project" value="InterPro"/>
</dbReference>
<dbReference type="InterPro" id="IPR000683">
    <property type="entry name" value="Gfo/Idh/MocA-like_OxRdtase_N"/>
</dbReference>
<dbReference type="PANTHER" id="PTHR43377">
    <property type="entry name" value="BILIVERDIN REDUCTASE A"/>
    <property type="match status" value="1"/>
</dbReference>
<dbReference type="PANTHER" id="PTHR43377:SF1">
    <property type="entry name" value="BILIVERDIN REDUCTASE A"/>
    <property type="match status" value="1"/>
</dbReference>
<dbReference type="RefSeq" id="WP_212938317.1">
    <property type="nucleotide sequence ID" value="NZ_BORR01000002.1"/>
</dbReference>
<reference evidence="3 4" key="1">
    <citation type="submission" date="2021-03" db="EMBL/GenBank/DDBJ databases">
        <title>Antimicrobial resistance genes in bacteria isolated from Japanese honey, and their potential for conferring macrolide and lincosamide resistance in the American foulbrood pathogen Paenibacillus larvae.</title>
        <authorList>
            <person name="Okamoto M."/>
            <person name="Kumagai M."/>
            <person name="Kanamori H."/>
            <person name="Takamatsu D."/>
        </authorList>
    </citation>
    <scope>NUCLEOTIDE SEQUENCE [LARGE SCALE GENOMIC DNA]</scope>
    <source>
        <strain evidence="3 4">J41TS12</strain>
    </source>
</reference>
<dbReference type="Gene3D" id="3.30.360.10">
    <property type="entry name" value="Dihydrodipicolinate Reductase, domain 2"/>
    <property type="match status" value="1"/>
</dbReference>
<evidence type="ECO:0000259" key="2">
    <source>
        <dbReference type="Pfam" id="PF22725"/>
    </source>
</evidence>
<dbReference type="Pfam" id="PF22725">
    <property type="entry name" value="GFO_IDH_MocA_C3"/>
    <property type="match status" value="1"/>
</dbReference>
<dbReference type="Gene3D" id="3.40.50.720">
    <property type="entry name" value="NAD(P)-binding Rossmann-like Domain"/>
    <property type="match status" value="1"/>
</dbReference>
<name>A0A919XSN4_9BACL</name>
<dbReference type="EMBL" id="BORR01000002">
    <property type="protein sequence ID" value="GIO35947.1"/>
    <property type="molecule type" value="Genomic_DNA"/>
</dbReference>
<dbReference type="SUPFAM" id="SSF51735">
    <property type="entry name" value="NAD(P)-binding Rossmann-fold domains"/>
    <property type="match status" value="1"/>
</dbReference>
<feature type="domain" description="Gfo/Idh/MocA-like oxidoreductase N-terminal" evidence="1">
    <location>
        <begin position="27"/>
        <end position="122"/>
    </location>
</feature>
<comment type="caution">
    <text evidence="3">The sequence shown here is derived from an EMBL/GenBank/DDBJ whole genome shotgun (WGS) entry which is preliminary data.</text>
</comment>
<evidence type="ECO:0000313" key="4">
    <source>
        <dbReference type="Proteomes" id="UP000681162"/>
    </source>
</evidence>
<evidence type="ECO:0000313" key="3">
    <source>
        <dbReference type="EMBL" id="GIO35947.1"/>
    </source>
</evidence>
<dbReference type="InterPro" id="IPR036291">
    <property type="entry name" value="NAD(P)-bd_dom_sf"/>
</dbReference>
<proteinExistence type="predicted"/>